<dbReference type="Gene3D" id="3.40.50.2000">
    <property type="entry name" value="Glycogen Phosphorylase B"/>
    <property type="match status" value="1"/>
</dbReference>
<dbReference type="GO" id="GO:0016740">
    <property type="term" value="F:transferase activity"/>
    <property type="evidence" value="ECO:0007669"/>
    <property type="project" value="UniProtKB-KW"/>
</dbReference>
<organism evidence="2 3">
    <name type="scientific">Azohydromonas caseinilytica</name>
    <dbReference type="NCBI Taxonomy" id="2728836"/>
    <lineage>
        <taxon>Bacteria</taxon>
        <taxon>Pseudomonadati</taxon>
        <taxon>Pseudomonadota</taxon>
        <taxon>Betaproteobacteria</taxon>
        <taxon>Burkholderiales</taxon>
        <taxon>Sphaerotilaceae</taxon>
        <taxon>Azohydromonas</taxon>
    </lineage>
</organism>
<dbReference type="AlphaFoldDB" id="A0A848F287"/>
<name>A0A848F287_9BURK</name>
<feature type="domain" description="Glycosyltransferase 2-like" evidence="1">
    <location>
        <begin position="47"/>
        <end position="169"/>
    </location>
</feature>
<dbReference type="PANTHER" id="PTHR43179:SF7">
    <property type="entry name" value="RHAMNOSYLTRANSFERASE WBBL"/>
    <property type="match status" value="1"/>
</dbReference>
<dbReference type="EMBL" id="JABBFW010000002">
    <property type="protein sequence ID" value="NML14167.1"/>
    <property type="molecule type" value="Genomic_DNA"/>
</dbReference>
<gene>
    <name evidence="2" type="ORF">HHL10_04115</name>
</gene>
<comment type="caution">
    <text evidence="2">The sequence shown here is derived from an EMBL/GenBank/DDBJ whole genome shotgun (WGS) entry which is preliminary data.</text>
</comment>
<dbReference type="Proteomes" id="UP000574067">
    <property type="component" value="Unassembled WGS sequence"/>
</dbReference>
<dbReference type="SUPFAM" id="SSF53756">
    <property type="entry name" value="UDP-Glycosyltransferase/glycogen phosphorylase"/>
    <property type="match status" value="1"/>
</dbReference>
<dbReference type="SUPFAM" id="SSF53448">
    <property type="entry name" value="Nucleotide-diphospho-sugar transferases"/>
    <property type="match status" value="1"/>
</dbReference>
<keyword evidence="2" id="KW-0808">Transferase</keyword>
<keyword evidence="3" id="KW-1185">Reference proteome</keyword>
<evidence type="ECO:0000313" key="3">
    <source>
        <dbReference type="Proteomes" id="UP000574067"/>
    </source>
</evidence>
<dbReference type="PANTHER" id="PTHR43179">
    <property type="entry name" value="RHAMNOSYLTRANSFERASE WBBL"/>
    <property type="match status" value="1"/>
</dbReference>
<proteinExistence type="predicted"/>
<dbReference type="Gene3D" id="3.90.550.10">
    <property type="entry name" value="Spore Coat Polysaccharide Biosynthesis Protein SpsA, Chain A"/>
    <property type="match status" value="1"/>
</dbReference>
<evidence type="ECO:0000313" key="2">
    <source>
        <dbReference type="EMBL" id="NML14167.1"/>
    </source>
</evidence>
<accession>A0A848F287</accession>
<dbReference type="Pfam" id="PF13692">
    <property type="entry name" value="Glyco_trans_1_4"/>
    <property type="match status" value="1"/>
</dbReference>
<dbReference type="RefSeq" id="WP_169159077.1">
    <property type="nucleotide sequence ID" value="NZ_JABBFW010000002.1"/>
</dbReference>
<reference evidence="2 3" key="1">
    <citation type="submission" date="2020-04" db="EMBL/GenBank/DDBJ databases">
        <title>Azohydromonas sp. isolated from soil.</title>
        <authorList>
            <person name="Dahal R.H."/>
        </authorList>
    </citation>
    <scope>NUCLEOTIDE SEQUENCE [LARGE SCALE GENOMIC DNA]</scope>
    <source>
        <strain evidence="2 3">G-1-1-14</strain>
    </source>
</reference>
<dbReference type="Pfam" id="PF00535">
    <property type="entry name" value="Glycos_transf_2"/>
    <property type="match status" value="1"/>
</dbReference>
<protein>
    <submittedName>
        <fullName evidence="2">Glycosyltransferase</fullName>
    </submittedName>
</protein>
<sequence>MRRRAKQGRTASPLVVQVSRLDLPVPKNARIDPLMIRLATTETPEVSIIIPAYGKADMTLRCLASLHLAAPDVPYEVIVVEDASGEAGAERPGLVPGVRFIANEQNLGFLRSCNAAARMARGRYLLLLNNDTQVLPGAVEALRHTFDIYSDAGLVGSKLVYPDGRLQEAGGIVWSDGSARNHGRFGDRLAPEYNYLRETDYVSGASIMVDAALWRQLGGFDERFCPAYYEDTDLAMQIHQAGRLVIYQPASTVVHLEGVSSGTDTSAGVKRFQDINAEKFLDKWREVLQRDHYANSPHNIFPACNRARHQPIVLVTNDMVVQPDVDAGSRAIAQSMEALLAMGCVIKFWPENPFEFSQYAEQLRQQGIEVIAGARRPAFKAWIQAHGRHIDHAILHRPEQTAVFLPLVRQHAPQAHIVYYGHDLHYQRIQAQAELQGSAQLKAAAAQHHAIEVKIWKSADVSVYFSQEEVDTVQAQCPQANVRAVQAYCFDEVVVPQRPIASRQLIFVAGFGHPPNVDAARWLVKEVMPKVWAREPDVQLSLVGSKPTAEVQALASAQVAVTGWVSDEQLAELYTRSRAAVVPLRFGAGVKHKVVEAMSRGVPLVTTSVGAQGLPGLEHASAIADEADALAQHIVTLLRDDAAWMRLVERAAAYIHDHFSRASLQDQMLRLLHTAH</sequence>
<dbReference type="CDD" id="cd03801">
    <property type="entry name" value="GT4_PimA-like"/>
    <property type="match status" value="1"/>
</dbReference>
<dbReference type="InterPro" id="IPR029044">
    <property type="entry name" value="Nucleotide-diphossugar_trans"/>
</dbReference>
<dbReference type="InterPro" id="IPR001173">
    <property type="entry name" value="Glyco_trans_2-like"/>
</dbReference>
<evidence type="ECO:0000259" key="1">
    <source>
        <dbReference type="Pfam" id="PF00535"/>
    </source>
</evidence>
<dbReference type="CDD" id="cd04186">
    <property type="entry name" value="GT_2_like_c"/>
    <property type="match status" value="1"/>
</dbReference>